<evidence type="ECO:0000313" key="2">
    <source>
        <dbReference type="EMBL" id="HJC47775.1"/>
    </source>
</evidence>
<sequence>MLEVKTLGCFQLFLDGRPVTLGRQSGNNIEKLFVILVLQGSQGIARRELIRQLFYRQGAEFDTGANLRITVYRLRQALKKALVPQPEGEDYILMENGNYRWNPAIPVSVDVTEFMELAARAEEEEDREKSLKLGEEAFSLYGGEFLSEFSSEEWVNTRQIELGKIYRKLFLHQYQLLYTGGGIYRHSSWQNLPPRSIPLRNISSI</sequence>
<dbReference type="EMBL" id="DWWL01000044">
    <property type="protein sequence ID" value="HJC47775.1"/>
    <property type="molecule type" value="Genomic_DNA"/>
</dbReference>
<feature type="domain" description="Bacterial transcriptional activator" evidence="1">
    <location>
        <begin position="109"/>
        <end position="162"/>
    </location>
</feature>
<dbReference type="Gene3D" id="1.10.10.10">
    <property type="entry name" value="Winged helix-like DNA-binding domain superfamily/Winged helix DNA-binding domain"/>
    <property type="match status" value="1"/>
</dbReference>
<name>A0A9D2T7C8_9FIRM</name>
<dbReference type="Pfam" id="PF03704">
    <property type="entry name" value="BTAD"/>
    <property type="match status" value="1"/>
</dbReference>
<reference evidence="2" key="2">
    <citation type="submission" date="2021-04" db="EMBL/GenBank/DDBJ databases">
        <authorList>
            <person name="Gilroy R."/>
        </authorList>
    </citation>
    <scope>NUCLEOTIDE SEQUENCE</scope>
    <source>
        <strain evidence="2">CHK183-5548</strain>
    </source>
</reference>
<evidence type="ECO:0000259" key="1">
    <source>
        <dbReference type="Pfam" id="PF03704"/>
    </source>
</evidence>
<dbReference type="InterPro" id="IPR051677">
    <property type="entry name" value="AfsR-DnrI-RedD_regulator"/>
</dbReference>
<protein>
    <recommendedName>
        <fullName evidence="1">Bacterial transcriptional activator domain-containing protein</fullName>
    </recommendedName>
</protein>
<dbReference type="InterPro" id="IPR036388">
    <property type="entry name" value="WH-like_DNA-bd_sf"/>
</dbReference>
<dbReference type="PANTHER" id="PTHR35807">
    <property type="entry name" value="TRANSCRIPTIONAL REGULATOR REDD-RELATED"/>
    <property type="match status" value="1"/>
</dbReference>
<accession>A0A9D2T7C8</accession>
<dbReference type="InterPro" id="IPR005158">
    <property type="entry name" value="BTAD"/>
</dbReference>
<proteinExistence type="predicted"/>
<comment type="caution">
    <text evidence="2">The sequence shown here is derived from an EMBL/GenBank/DDBJ whole genome shotgun (WGS) entry which is preliminary data.</text>
</comment>
<reference evidence="2" key="1">
    <citation type="journal article" date="2021" name="PeerJ">
        <title>Extensive microbial diversity within the chicken gut microbiome revealed by metagenomics and culture.</title>
        <authorList>
            <person name="Gilroy R."/>
            <person name="Ravi A."/>
            <person name="Getino M."/>
            <person name="Pursley I."/>
            <person name="Horton D.L."/>
            <person name="Alikhan N.F."/>
            <person name="Baker D."/>
            <person name="Gharbi K."/>
            <person name="Hall N."/>
            <person name="Watson M."/>
            <person name="Adriaenssens E.M."/>
            <person name="Foster-Nyarko E."/>
            <person name="Jarju S."/>
            <person name="Secka A."/>
            <person name="Antonio M."/>
            <person name="Oren A."/>
            <person name="Chaudhuri R.R."/>
            <person name="La Ragione R."/>
            <person name="Hildebrand F."/>
            <person name="Pallen M.J."/>
        </authorList>
    </citation>
    <scope>NUCLEOTIDE SEQUENCE</scope>
    <source>
        <strain evidence="2">CHK183-5548</strain>
    </source>
</reference>
<dbReference type="Proteomes" id="UP000823883">
    <property type="component" value="Unassembled WGS sequence"/>
</dbReference>
<organism evidence="2 3">
    <name type="scientific">Candidatus Lachnoclostridium pullistercoris</name>
    <dbReference type="NCBI Taxonomy" id="2838632"/>
    <lineage>
        <taxon>Bacteria</taxon>
        <taxon>Bacillati</taxon>
        <taxon>Bacillota</taxon>
        <taxon>Clostridia</taxon>
        <taxon>Lachnospirales</taxon>
        <taxon>Lachnospiraceae</taxon>
    </lineage>
</organism>
<dbReference type="InterPro" id="IPR011990">
    <property type="entry name" value="TPR-like_helical_dom_sf"/>
</dbReference>
<gene>
    <name evidence="2" type="ORF">IAA04_06955</name>
</gene>
<dbReference type="Gene3D" id="1.25.40.10">
    <property type="entry name" value="Tetratricopeptide repeat domain"/>
    <property type="match status" value="1"/>
</dbReference>
<dbReference type="AlphaFoldDB" id="A0A9D2T7C8"/>
<evidence type="ECO:0000313" key="3">
    <source>
        <dbReference type="Proteomes" id="UP000823883"/>
    </source>
</evidence>